<accession>A0A850PJV9</accession>
<organism evidence="1 2">
    <name type="scientific">Mycolicibacterium hippocampi</name>
    <dbReference type="NCBI Taxonomy" id="659824"/>
    <lineage>
        <taxon>Bacteria</taxon>
        <taxon>Bacillati</taxon>
        <taxon>Actinomycetota</taxon>
        <taxon>Actinomycetes</taxon>
        <taxon>Mycobacteriales</taxon>
        <taxon>Mycobacteriaceae</taxon>
        <taxon>Mycolicibacterium</taxon>
    </lineage>
</organism>
<sequence length="351" mass="37160">MRHDSGVYVRHLSTIVVLLMAAVFGAGIARGAPQPPGHAVVIVSGGAAVSPFTTPRQACASGLAAGNTDTALRQHLLDAGYAVYTSPAMAGRGPVTDQVGFGAFGDCPITLPENMTVDSTGSIDLAGEHLARFLTYLRDTRGVEVVDVVGHSMGGLYSRAAFRVLQGLGSPVRLRSLTTLGTPWQGSHLSDYANDLRPLSDCAGDAFCEQAAVDFKAEVLRLQTGSGREVNQGYLMGPQGWNEYQAGVLDQIPVVLIGGARFTRPAPVNPMTWPNDGLVSRHSALATDVSDRVLPHRRCAVFDDTHSIFVSDANGLPWETALTWDPRVFEVVRGAIEGADGALQTPNRLGC</sequence>
<evidence type="ECO:0000313" key="1">
    <source>
        <dbReference type="EMBL" id="NVN50609.1"/>
    </source>
</evidence>
<dbReference type="Gene3D" id="3.40.50.1820">
    <property type="entry name" value="alpha/beta hydrolase"/>
    <property type="match status" value="1"/>
</dbReference>
<evidence type="ECO:0000313" key="2">
    <source>
        <dbReference type="Proteomes" id="UP000570517"/>
    </source>
</evidence>
<evidence type="ECO:0008006" key="3">
    <source>
        <dbReference type="Google" id="ProtNLM"/>
    </source>
</evidence>
<dbReference type="EMBL" id="JABFYL010000024">
    <property type="protein sequence ID" value="NVN50609.1"/>
    <property type="molecule type" value="Genomic_DNA"/>
</dbReference>
<reference evidence="1 2" key="1">
    <citation type="submission" date="2020-05" db="EMBL/GenBank/DDBJ databases">
        <title>Draft genome sequence of Mycobacterium hippocampi DL, isolated from European seabass, Dicentrarchus labrax, reared in fish farms.</title>
        <authorList>
            <person name="Stathopoulou P."/>
            <person name="Asimakis E."/>
            <person name="Tzokas K."/>
            <person name="Batargias C."/>
            <person name="Tsiamis G."/>
        </authorList>
    </citation>
    <scope>NUCLEOTIDE SEQUENCE [LARGE SCALE GENOMIC DNA]</scope>
    <source>
        <strain evidence="1 2">DL</strain>
    </source>
</reference>
<proteinExistence type="predicted"/>
<dbReference type="RefSeq" id="WP_372238566.1">
    <property type="nucleotide sequence ID" value="NZ_JABFYL010000024.1"/>
</dbReference>
<dbReference type="Proteomes" id="UP000570517">
    <property type="component" value="Unassembled WGS sequence"/>
</dbReference>
<name>A0A850PJV9_9MYCO</name>
<dbReference type="AlphaFoldDB" id="A0A850PJV9"/>
<comment type="caution">
    <text evidence="1">The sequence shown here is derived from an EMBL/GenBank/DDBJ whole genome shotgun (WGS) entry which is preliminary data.</text>
</comment>
<dbReference type="SUPFAM" id="SSF53474">
    <property type="entry name" value="alpha/beta-Hydrolases"/>
    <property type="match status" value="1"/>
</dbReference>
<keyword evidence="2" id="KW-1185">Reference proteome</keyword>
<dbReference type="InterPro" id="IPR029058">
    <property type="entry name" value="AB_hydrolase_fold"/>
</dbReference>
<gene>
    <name evidence="1" type="ORF">HLY00_5548</name>
</gene>
<protein>
    <recommendedName>
        <fullName evidence="3">Lipase</fullName>
    </recommendedName>
</protein>